<feature type="compositionally biased region" description="Polar residues" evidence="3">
    <location>
        <begin position="582"/>
        <end position="595"/>
    </location>
</feature>
<feature type="compositionally biased region" description="Acidic residues" evidence="3">
    <location>
        <begin position="84"/>
        <end position="98"/>
    </location>
</feature>
<feature type="compositionally biased region" description="Gly residues" evidence="3">
    <location>
        <begin position="780"/>
        <end position="795"/>
    </location>
</feature>
<feature type="transmembrane region" description="Helical" evidence="4">
    <location>
        <begin position="120"/>
        <end position="137"/>
    </location>
</feature>
<feature type="region of interest" description="Disordered" evidence="3">
    <location>
        <begin position="78"/>
        <end position="98"/>
    </location>
</feature>
<dbReference type="OrthoDB" id="10251809at2759"/>
<evidence type="ECO:0000256" key="2">
    <source>
        <dbReference type="ARBA" id="ARBA00022737"/>
    </source>
</evidence>
<feature type="transmembrane region" description="Helical" evidence="4">
    <location>
        <begin position="677"/>
        <end position="703"/>
    </location>
</feature>
<dbReference type="SUPFAM" id="SSF117281">
    <property type="entry name" value="Kelch motif"/>
    <property type="match status" value="1"/>
</dbReference>
<evidence type="ECO:0000313" key="5">
    <source>
        <dbReference type="EMBL" id="KAF2808020.1"/>
    </source>
</evidence>
<feature type="compositionally biased region" description="Low complexity" evidence="3">
    <location>
        <begin position="760"/>
        <end position="779"/>
    </location>
</feature>
<sequence>MAQPTAAYPDNSSSMKTRTVEQPTRRRSVFMEVGLVDEKAFAAERKPHTPILIANPSPKRSRPALKVRFRSQADIFDHSKSEDVETDAGSEAEAEVEDDGSLAAMTLSTVPEAGRTYSRLYRLGIFAFALAVLLPLLQGNSVMGASERTLFGARGGVIPRHDSEIVVEDGLVKREDTLTTICKRWSHQSAIVNGTLYIYGGRVTTDSQQNSDTWTNDFLTLDLTKSWQIGSPSLTGLPQPSGPPAVANGYLWNSLSSLFLYGGEFSDTPVETPTAAFSTWEYDIPSSTWKEHASPKTSGGKNAEGDGQAIQRAAEGAGFGVSALGRGWYFGGHLDYLTTEGWSIDTARVYLKSLVEFTFPGYSNDAVTSLENGKTAGDDGVYRNITEGGLQDDAGFTERADGLLVYIPGFGAEGILLGLAGGTNATFTQMNVIDVYDIANSTWYKQPTSGKTPEYRVNPCAVVAAAADGSSYNIHMFGGQNLVPYKEQVQYNDTWILSIPSFTWISVDTSSQAVPYSRAGHTCNVWDGQMIVVGGYVGQDLSCDSPGIYVLNMSSLEWGTQFTALTGDAATKAWSGGGNGEGSNPLSQQGNQRGFNASSGLEGSYGYQVPAVVQSIIGGNATGGATLTAPVQTPTAGPLATGKPITYTITGPSGATVTTTAPPSAAAAPPGKSGPNIGAIVAGVIAGVFAIIAAYFAFCAWVYRKRVILWKEHAQMAQRQNEKNDTVAAGTALIPPSSSGAGGKRSGNGSAKVSSERPPGSFAGSGVATGSSGVATGSSGVDGIGPAGAGAGGSSGRRSSAESSTEDLLMGQEPTFWGTRGVLLNPRRSLRVINRD</sequence>
<dbReference type="InterPro" id="IPR015915">
    <property type="entry name" value="Kelch-typ_b-propeller"/>
</dbReference>
<gene>
    <name evidence="5 7" type="ORF">BDZ99DRAFT_510096</name>
</gene>
<evidence type="ECO:0000256" key="4">
    <source>
        <dbReference type="SAM" id="Phobius"/>
    </source>
</evidence>
<keyword evidence="4" id="KW-0472">Membrane</keyword>
<dbReference type="GeneID" id="54465340"/>
<reference evidence="7" key="3">
    <citation type="submission" date="2025-04" db="UniProtKB">
        <authorList>
            <consortium name="RefSeq"/>
        </authorList>
    </citation>
    <scope>IDENTIFICATION</scope>
    <source>
        <strain evidence="7">CBS 304.34</strain>
    </source>
</reference>
<name>A0A6A6YGZ5_9PEZI</name>
<feature type="region of interest" description="Disordered" evidence="3">
    <location>
        <begin position="573"/>
        <end position="595"/>
    </location>
</feature>
<reference evidence="5 7" key="1">
    <citation type="journal article" date="2020" name="Stud. Mycol.">
        <title>101 Dothideomycetes genomes: a test case for predicting lifestyles and emergence of pathogens.</title>
        <authorList>
            <person name="Haridas S."/>
            <person name="Albert R."/>
            <person name="Binder M."/>
            <person name="Bloem J."/>
            <person name="Labutti K."/>
            <person name="Salamov A."/>
            <person name="Andreopoulos B."/>
            <person name="Baker S."/>
            <person name="Barry K."/>
            <person name="Bills G."/>
            <person name="Bluhm B."/>
            <person name="Cannon C."/>
            <person name="Castanera R."/>
            <person name="Culley D."/>
            <person name="Daum C."/>
            <person name="Ezra D."/>
            <person name="Gonzalez J."/>
            <person name="Henrissat B."/>
            <person name="Kuo A."/>
            <person name="Liang C."/>
            <person name="Lipzen A."/>
            <person name="Lutzoni F."/>
            <person name="Magnuson J."/>
            <person name="Mondo S."/>
            <person name="Nolan M."/>
            <person name="Ohm R."/>
            <person name="Pangilinan J."/>
            <person name="Park H.-J."/>
            <person name="Ramirez L."/>
            <person name="Alfaro M."/>
            <person name="Sun H."/>
            <person name="Tritt A."/>
            <person name="Yoshinaga Y."/>
            <person name="Zwiers L.-H."/>
            <person name="Turgeon B."/>
            <person name="Goodwin S."/>
            <person name="Spatafora J."/>
            <person name="Crous P."/>
            <person name="Grigoriev I."/>
        </authorList>
    </citation>
    <scope>NUCLEOTIDE SEQUENCE</scope>
    <source>
        <strain evidence="5 7">CBS 304.34</strain>
    </source>
</reference>
<evidence type="ECO:0008006" key="8">
    <source>
        <dbReference type="Google" id="ProtNLM"/>
    </source>
</evidence>
<keyword evidence="6" id="KW-1185">Reference proteome</keyword>
<dbReference type="PANTHER" id="PTHR46093">
    <property type="entry name" value="ACYL-COA-BINDING DOMAIN-CONTAINING PROTEIN 5"/>
    <property type="match status" value="1"/>
</dbReference>
<evidence type="ECO:0000313" key="6">
    <source>
        <dbReference type="Proteomes" id="UP000504636"/>
    </source>
</evidence>
<evidence type="ECO:0000256" key="3">
    <source>
        <dbReference type="SAM" id="MobiDB-lite"/>
    </source>
</evidence>
<feature type="compositionally biased region" description="Polar residues" evidence="3">
    <location>
        <begin position="10"/>
        <end position="22"/>
    </location>
</feature>
<dbReference type="Gene3D" id="2.120.10.80">
    <property type="entry name" value="Kelch-type beta propeller"/>
    <property type="match status" value="2"/>
</dbReference>
<dbReference type="PANTHER" id="PTHR46093:SF18">
    <property type="entry name" value="FIBRONECTIN TYPE-III DOMAIN-CONTAINING PROTEIN"/>
    <property type="match status" value="1"/>
</dbReference>
<feature type="region of interest" description="Disordered" evidence="3">
    <location>
        <begin position="1"/>
        <end position="26"/>
    </location>
</feature>
<dbReference type="Pfam" id="PF24681">
    <property type="entry name" value="Kelch_KLHDC2_KLHL20_DRC7"/>
    <property type="match status" value="1"/>
</dbReference>
<evidence type="ECO:0000256" key="1">
    <source>
        <dbReference type="ARBA" id="ARBA00022441"/>
    </source>
</evidence>
<proteinExistence type="predicted"/>
<dbReference type="Proteomes" id="UP000504636">
    <property type="component" value="Unplaced"/>
</dbReference>
<keyword evidence="1" id="KW-0880">Kelch repeat</keyword>
<feature type="region of interest" description="Disordered" evidence="3">
    <location>
        <begin position="721"/>
        <end position="817"/>
    </location>
</feature>
<protein>
    <recommendedName>
        <fullName evidence="8">Kelch repeat protein-like protein</fullName>
    </recommendedName>
</protein>
<keyword evidence="2" id="KW-0677">Repeat</keyword>
<organism evidence="5">
    <name type="scientific">Mytilinidion resinicola</name>
    <dbReference type="NCBI Taxonomy" id="574789"/>
    <lineage>
        <taxon>Eukaryota</taxon>
        <taxon>Fungi</taxon>
        <taxon>Dikarya</taxon>
        <taxon>Ascomycota</taxon>
        <taxon>Pezizomycotina</taxon>
        <taxon>Dothideomycetes</taxon>
        <taxon>Pleosporomycetidae</taxon>
        <taxon>Mytilinidiales</taxon>
        <taxon>Mytilinidiaceae</taxon>
        <taxon>Mytilinidion</taxon>
    </lineage>
</organism>
<reference evidence="7" key="2">
    <citation type="submission" date="2020-04" db="EMBL/GenBank/DDBJ databases">
        <authorList>
            <consortium name="NCBI Genome Project"/>
        </authorList>
    </citation>
    <scope>NUCLEOTIDE SEQUENCE</scope>
    <source>
        <strain evidence="7">CBS 304.34</strain>
    </source>
</reference>
<evidence type="ECO:0000313" key="7">
    <source>
        <dbReference type="RefSeq" id="XP_033574984.1"/>
    </source>
</evidence>
<keyword evidence="4" id="KW-0812">Transmembrane</keyword>
<dbReference type="AlphaFoldDB" id="A0A6A6YGZ5"/>
<keyword evidence="4" id="KW-1133">Transmembrane helix</keyword>
<dbReference type="EMBL" id="MU003704">
    <property type="protein sequence ID" value="KAF2808020.1"/>
    <property type="molecule type" value="Genomic_DNA"/>
</dbReference>
<dbReference type="RefSeq" id="XP_033574984.1">
    <property type="nucleotide sequence ID" value="XM_033724447.1"/>
</dbReference>
<accession>A0A6A6YGZ5</accession>